<dbReference type="Proteomes" id="UP000266183">
    <property type="component" value="Chromosome"/>
</dbReference>
<reference evidence="2" key="1">
    <citation type="submission" date="2018-09" db="EMBL/GenBank/DDBJ databases">
        <title>Chryseolinea sp. KIS68-18 isolated from soil.</title>
        <authorList>
            <person name="Weon H.-Y."/>
            <person name="Kwon S.-W."/>
            <person name="Lee S.A."/>
        </authorList>
    </citation>
    <scope>NUCLEOTIDE SEQUENCE [LARGE SCALE GENOMIC DNA]</scope>
    <source>
        <strain evidence="2">KIS68-18</strain>
    </source>
</reference>
<dbReference type="RefSeq" id="WP_119752656.1">
    <property type="nucleotide sequence ID" value="NZ_CP032382.1"/>
</dbReference>
<keyword evidence="2" id="KW-1185">Reference proteome</keyword>
<evidence type="ECO:0000313" key="2">
    <source>
        <dbReference type="Proteomes" id="UP000266183"/>
    </source>
</evidence>
<dbReference type="AlphaFoldDB" id="A0A385SGB0"/>
<name>A0A385SGB0_9BACT</name>
<evidence type="ECO:0000313" key="1">
    <source>
        <dbReference type="EMBL" id="AYB29337.1"/>
    </source>
</evidence>
<accession>A0A385SGB0</accession>
<sequence>MDNAREKELLYKLLYQVLIEIREEAHLKENKKIFYLSDLVHNVPLQLRNAKNESDYERILKKIEERAENRNMEKWLKNALSQL</sequence>
<proteinExistence type="predicted"/>
<protein>
    <submittedName>
        <fullName evidence="1">Uncharacterized protein</fullName>
    </submittedName>
</protein>
<dbReference type="EMBL" id="CP032382">
    <property type="protein sequence ID" value="AYB29337.1"/>
    <property type="molecule type" value="Genomic_DNA"/>
</dbReference>
<dbReference type="OrthoDB" id="676830at2"/>
<gene>
    <name evidence="1" type="ORF">D4L85_01500</name>
</gene>
<organism evidence="1 2">
    <name type="scientific">Chryseolinea soli</name>
    <dbReference type="NCBI Taxonomy" id="2321403"/>
    <lineage>
        <taxon>Bacteria</taxon>
        <taxon>Pseudomonadati</taxon>
        <taxon>Bacteroidota</taxon>
        <taxon>Cytophagia</taxon>
        <taxon>Cytophagales</taxon>
        <taxon>Fulvivirgaceae</taxon>
        <taxon>Chryseolinea</taxon>
    </lineage>
</organism>
<dbReference type="KEGG" id="chk:D4L85_01500"/>